<dbReference type="CDD" id="cd17535">
    <property type="entry name" value="REC_NarL-like"/>
    <property type="match status" value="1"/>
</dbReference>
<dbReference type="InterPro" id="IPR001789">
    <property type="entry name" value="Sig_transdc_resp-reg_receiver"/>
</dbReference>
<feature type="modified residue" description="4-aspartylphosphate" evidence="3">
    <location>
        <position position="57"/>
    </location>
</feature>
<dbReference type="InterPro" id="IPR000792">
    <property type="entry name" value="Tscrpt_reg_LuxR_C"/>
</dbReference>
<evidence type="ECO:0000259" key="4">
    <source>
        <dbReference type="PROSITE" id="PS50043"/>
    </source>
</evidence>
<dbReference type="InterPro" id="IPR039420">
    <property type="entry name" value="WalR-like"/>
</dbReference>
<dbReference type="GO" id="GO:0003677">
    <property type="term" value="F:DNA binding"/>
    <property type="evidence" value="ECO:0007669"/>
    <property type="project" value="UniProtKB-KW"/>
</dbReference>
<dbReference type="PROSITE" id="PS50110">
    <property type="entry name" value="RESPONSE_REGULATORY"/>
    <property type="match status" value="1"/>
</dbReference>
<dbReference type="CDD" id="cd06170">
    <property type="entry name" value="LuxR_C_like"/>
    <property type="match status" value="1"/>
</dbReference>
<dbReference type="Pfam" id="PF00196">
    <property type="entry name" value="GerE"/>
    <property type="match status" value="1"/>
</dbReference>
<dbReference type="SUPFAM" id="SSF46894">
    <property type="entry name" value="C-terminal effector domain of the bipartite response regulators"/>
    <property type="match status" value="1"/>
</dbReference>
<reference evidence="6 7" key="1">
    <citation type="submission" date="2016-10" db="EMBL/GenBank/DDBJ databases">
        <authorList>
            <person name="de Groot N.N."/>
        </authorList>
    </citation>
    <scope>NUCLEOTIDE SEQUENCE [LARGE SCALE GENOMIC DNA]</scope>
    <source>
        <strain evidence="6 7">CGMCC 1.3801</strain>
    </source>
</reference>
<feature type="domain" description="Response regulatory" evidence="5">
    <location>
        <begin position="6"/>
        <end position="122"/>
    </location>
</feature>
<dbReference type="SMART" id="SM00421">
    <property type="entry name" value="HTH_LUXR"/>
    <property type="match status" value="1"/>
</dbReference>
<dbReference type="PANTHER" id="PTHR43214:SF43">
    <property type="entry name" value="TWO-COMPONENT RESPONSE REGULATOR"/>
    <property type="match status" value="1"/>
</dbReference>
<evidence type="ECO:0000313" key="7">
    <source>
        <dbReference type="Proteomes" id="UP000182124"/>
    </source>
</evidence>
<feature type="domain" description="HTH luxR-type" evidence="4">
    <location>
        <begin position="152"/>
        <end position="217"/>
    </location>
</feature>
<dbReference type="SUPFAM" id="SSF52172">
    <property type="entry name" value="CheY-like"/>
    <property type="match status" value="1"/>
</dbReference>
<accession>A0A1G4W1C5</accession>
<dbReference type="EMBL" id="FMTY01000005">
    <property type="protein sequence ID" value="SCX15156.1"/>
    <property type="molecule type" value="Genomic_DNA"/>
</dbReference>
<dbReference type="AlphaFoldDB" id="A0A1G4W1C5"/>
<dbReference type="PRINTS" id="PR00038">
    <property type="entry name" value="HTHLUXR"/>
</dbReference>
<dbReference type="Proteomes" id="UP000182124">
    <property type="component" value="Unassembled WGS sequence"/>
</dbReference>
<keyword evidence="1 3" id="KW-0597">Phosphoprotein</keyword>
<dbReference type="eggNOG" id="COG2197">
    <property type="taxonomic scope" value="Bacteria"/>
</dbReference>
<evidence type="ECO:0000313" key="6">
    <source>
        <dbReference type="EMBL" id="SCX15156.1"/>
    </source>
</evidence>
<dbReference type="GO" id="GO:0006355">
    <property type="term" value="P:regulation of DNA-templated transcription"/>
    <property type="evidence" value="ECO:0007669"/>
    <property type="project" value="InterPro"/>
</dbReference>
<sequence length="221" mass="24738">MTEKIRLFLADDHQILIDGLVAVLKTNKLFEVVGYSLSGENLVDEVADKNIDVLIMDINMPGKDGIEVLKEFNSKGFSCNVIVFSSFDDIKLIKEVLQLGAKGYLTKQSAGENIIEAITTVYNGEEYYSKSVREKIFLSFTGKEKENDATNGQISPESITDRELEILKLISLEYSGKEISEALFISTNTVETHRKNLIKKLNVKTTVGLVKFALKHNLINQ</sequence>
<proteinExistence type="predicted"/>
<dbReference type="Gene3D" id="3.40.50.2300">
    <property type="match status" value="1"/>
</dbReference>
<name>A0A1G4W1C5_9FLAO</name>
<dbReference type="STRING" id="329186.SAMN02927925_02195"/>
<organism evidence="6 7">
    <name type="scientific">Flavobacterium saliperosum</name>
    <dbReference type="NCBI Taxonomy" id="329186"/>
    <lineage>
        <taxon>Bacteria</taxon>
        <taxon>Pseudomonadati</taxon>
        <taxon>Bacteroidota</taxon>
        <taxon>Flavobacteriia</taxon>
        <taxon>Flavobacteriales</taxon>
        <taxon>Flavobacteriaceae</taxon>
        <taxon>Flavobacterium</taxon>
    </lineage>
</organism>
<evidence type="ECO:0000256" key="2">
    <source>
        <dbReference type="ARBA" id="ARBA00023125"/>
    </source>
</evidence>
<dbReference type="GO" id="GO:0000160">
    <property type="term" value="P:phosphorelay signal transduction system"/>
    <property type="evidence" value="ECO:0007669"/>
    <property type="project" value="InterPro"/>
</dbReference>
<dbReference type="InterPro" id="IPR011006">
    <property type="entry name" value="CheY-like_superfamily"/>
</dbReference>
<dbReference type="InterPro" id="IPR058245">
    <property type="entry name" value="NreC/VraR/RcsB-like_REC"/>
</dbReference>
<dbReference type="InterPro" id="IPR016032">
    <property type="entry name" value="Sig_transdc_resp-reg_C-effctor"/>
</dbReference>
<dbReference type="PROSITE" id="PS50043">
    <property type="entry name" value="HTH_LUXR_2"/>
    <property type="match status" value="1"/>
</dbReference>
<gene>
    <name evidence="6" type="ORF">SAMN02927925_02195</name>
</gene>
<keyword evidence="2" id="KW-0238">DNA-binding</keyword>
<evidence type="ECO:0000256" key="1">
    <source>
        <dbReference type="ARBA" id="ARBA00022553"/>
    </source>
</evidence>
<protein>
    <submittedName>
        <fullName evidence="6">Two component transcriptional regulator, LuxR family</fullName>
    </submittedName>
</protein>
<dbReference type="Pfam" id="PF00072">
    <property type="entry name" value="Response_reg"/>
    <property type="match status" value="1"/>
</dbReference>
<evidence type="ECO:0000259" key="5">
    <source>
        <dbReference type="PROSITE" id="PS50110"/>
    </source>
</evidence>
<dbReference type="PANTHER" id="PTHR43214">
    <property type="entry name" value="TWO-COMPONENT RESPONSE REGULATOR"/>
    <property type="match status" value="1"/>
</dbReference>
<evidence type="ECO:0000256" key="3">
    <source>
        <dbReference type="PROSITE-ProRule" id="PRU00169"/>
    </source>
</evidence>
<dbReference type="RefSeq" id="WP_023575858.1">
    <property type="nucleotide sequence ID" value="NZ_CBCSBQ010000004.1"/>
</dbReference>
<dbReference type="SMART" id="SM00448">
    <property type="entry name" value="REC"/>
    <property type="match status" value="1"/>
</dbReference>